<dbReference type="AlphaFoldDB" id="A0A2S8FHI5"/>
<gene>
    <name evidence="1" type="ORF">C5Y98_19800</name>
</gene>
<dbReference type="OrthoDB" id="282171at2"/>
<name>A0A2S8FHI5_9BACT</name>
<protein>
    <submittedName>
        <fullName evidence="1">Uncharacterized protein</fullName>
    </submittedName>
</protein>
<comment type="caution">
    <text evidence="1">The sequence shown here is derived from an EMBL/GenBank/DDBJ whole genome shotgun (WGS) entry which is preliminary data.</text>
</comment>
<sequence>MNAIVLQTLDGSKHLGFILCALPPGDLEGDCLFSIVPDDAELFEDPNVQQLLVRRDQGESQLEVSEDTRTLTIRSHRLDDMFVHFDPLGHGQWGYIREGKQVPAGMARTMSG</sequence>
<evidence type="ECO:0000313" key="2">
    <source>
        <dbReference type="Proteomes" id="UP000239388"/>
    </source>
</evidence>
<reference evidence="1 2" key="1">
    <citation type="submission" date="2018-02" db="EMBL/GenBank/DDBJ databases">
        <title>Comparative genomes isolates from brazilian mangrove.</title>
        <authorList>
            <person name="Araujo J.E."/>
            <person name="Taketani R.G."/>
            <person name="Silva M.C.P."/>
            <person name="Loureco M.V."/>
            <person name="Andreote F.D."/>
        </authorList>
    </citation>
    <scope>NUCLEOTIDE SEQUENCE [LARGE SCALE GENOMIC DNA]</scope>
    <source>
        <strain evidence="1 2">NAP PRIS-MGV</strain>
    </source>
</reference>
<proteinExistence type="predicted"/>
<dbReference type="Proteomes" id="UP000239388">
    <property type="component" value="Unassembled WGS sequence"/>
</dbReference>
<dbReference type="RefSeq" id="WP_105356773.1">
    <property type="nucleotide sequence ID" value="NZ_PUIB01000019.1"/>
</dbReference>
<evidence type="ECO:0000313" key="1">
    <source>
        <dbReference type="EMBL" id="PQO31661.1"/>
    </source>
</evidence>
<dbReference type="EMBL" id="PUIB01000019">
    <property type="protein sequence ID" value="PQO31661.1"/>
    <property type="molecule type" value="Genomic_DNA"/>
</dbReference>
<organism evidence="1 2">
    <name type="scientific">Blastopirellula marina</name>
    <dbReference type="NCBI Taxonomy" id="124"/>
    <lineage>
        <taxon>Bacteria</taxon>
        <taxon>Pseudomonadati</taxon>
        <taxon>Planctomycetota</taxon>
        <taxon>Planctomycetia</taxon>
        <taxon>Pirellulales</taxon>
        <taxon>Pirellulaceae</taxon>
        <taxon>Blastopirellula</taxon>
    </lineage>
</organism>
<accession>A0A2S8FHI5</accession>